<dbReference type="InterPro" id="IPR007577">
    <property type="entry name" value="GlycoTrfase_DXD_sugar-bd_CS"/>
</dbReference>
<evidence type="ECO:0000313" key="2">
    <source>
        <dbReference type="Proteomes" id="UP001208570"/>
    </source>
</evidence>
<dbReference type="Gene3D" id="3.90.550.20">
    <property type="match status" value="1"/>
</dbReference>
<organism evidence="1 2">
    <name type="scientific">Paralvinella palmiformis</name>
    <dbReference type="NCBI Taxonomy" id="53620"/>
    <lineage>
        <taxon>Eukaryota</taxon>
        <taxon>Metazoa</taxon>
        <taxon>Spiralia</taxon>
        <taxon>Lophotrochozoa</taxon>
        <taxon>Annelida</taxon>
        <taxon>Polychaeta</taxon>
        <taxon>Sedentaria</taxon>
        <taxon>Canalipalpata</taxon>
        <taxon>Terebellida</taxon>
        <taxon>Terebelliformia</taxon>
        <taxon>Alvinellidae</taxon>
        <taxon>Paralvinella</taxon>
    </lineage>
</organism>
<dbReference type="EMBL" id="JAODUP010000065">
    <property type="protein sequence ID" value="KAK2164363.1"/>
    <property type="molecule type" value="Genomic_DNA"/>
</dbReference>
<gene>
    <name evidence="1" type="ORF">LSH36_65g08005</name>
</gene>
<accession>A0AAD9NDA4</accession>
<dbReference type="Proteomes" id="UP001208570">
    <property type="component" value="Unassembled WGS sequence"/>
</dbReference>
<dbReference type="SUPFAM" id="SSF53448">
    <property type="entry name" value="Nucleotide-diphospho-sugar transferases"/>
    <property type="match status" value="1"/>
</dbReference>
<evidence type="ECO:0008006" key="3">
    <source>
        <dbReference type="Google" id="ProtNLM"/>
    </source>
</evidence>
<dbReference type="Pfam" id="PF04488">
    <property type="entry name" value="Gly_transf_sug"/>
    <property type="match status" value="1"/>
</dbReference>
<protein>
    <recommendedName>
        <fullName evidence="3">Glycosyltransferase</fullName>
    </recommendedName>
</protein>
<proteinExistence type="predicted"/>
<dbReference type="AlphaFoldDB" id="A0AAD9NDA4"/>
<dbReference type="InterPro" id="IPR029044">
    <property type="entry name" value="Nucleotide-diphossugar_trans"/>
</dbReference>
<dbReference type="PANTHER" id="PTHR46830">
    <property type="entry name" value="TRANSFERASE, PUTATIVE-RELATED"/>
    <property type="match status" value="1"/>
</dbReference>
<sequence>MLSRKKLFLIYTEAYLHYAKKKKGSYSYKCNESSYEFERNKNVTIFKDRELWRKCGINGTSFSVEYPRFNIPIIHTKCSTVNALLISRKYIERQDKENFLVPNVVHYILFGNVKFKFLDYLSFKSSDKLIKPRYIFVHGDYNISQDHGVWWTRMLEDVANVYYMPSPKIEYIQGKKVSRLDLMADVLRLQILQENGGIYLDTDVIVLKSFDPLRRSYPLTLGRPSSISLANGIMIAAPHQPFMCVWYNGYRDYDPQMKGAWGYFSVRTANKLSKIFPDHIHIEERSLLHPSWANGELPLLFQKHYDWSKNYAIHVWRRLKPVPEGPKQIEKLNCTLGEIMRYVYFLT</sequence>
<reference evidence="1" key="1">
    <citation type="journal article" date="2023" name="Mol. Biol. Evol.">
        <title>Third-Generation Sequencing Reveals the Adaptive Role of the Epigenome in Three Deep-Sea Polychaetes.</title>
        <authorList>
            <person name="Perez M."/>
            <person name="Aroh O."/>
            <person name="Sun Y."/>
            <person name="Lan Y."/>
            <person name="Juniper S.K."/>
            <person name="Young C.R."/>
            <person name="Angers B."/>
            <person name="Qian P.Y."/>
        </authorList>
    </citation>
    <scope>NUCLEOTIDE SEQUENCE</scope>
    <source>
        <strain evidence="1">P08H-3</strain>
    </source>
</reference>
<keyword evidence="2" id="KW-1185">Reference proteome</keyword>
<comment type="caution">
    <text evidence="1">The sequence shown here is derived from an EMBL/GenBank/DDBJ whole genome shotgun (WGS) entry which is preliminary data.</text>
</comment>
<name>A0AAD9NDA4_9ANNE</name>
<dbReference type="PANTHER" id="PTHR46830:SF1">
    <property type="entry name" value="ALPHA-1,4-N-ACETYLGLUCOSAMINYLTRANSFERASE"/>
    <property type="match status" value="1"/>
</dbReference>
<evidence type="ECO:0000313" key="1">
    <source>
        <dbReference type="EMBL" id="KAK2164363.1"/>
    </source>
</evidence>